<evidence type="ECO:0000313" key="2">
    <source>
        <dbReference type="Proteomes" id="UP000617979"/>
    </source>
</evidence>
<name>A0ABQ1H1T6_9BACL</name>
<dbReference type="Gene3D" id="1.20.1260.120">
    <property type="entry name" value="Protein of unknown function DUF2935"/>
    <property type="match status" value="1"/>
</dbReference>
<proteinExistence type="predicted"/>
<organism evidence="1 2">
    <name type="scientific">Kroppenstedtia guangzhouensis</name>
    <dbReference type="NCBI Taxonomy" id="1274356"/>
    <lineage>
        <taxon>Bacteria</taxon>
        <taxon>Bacillati</taxon>
        <taxon>Bacillota</taxon>
        <taxon>Bacilli</taxon>
        <taxon>Bacillales</taxon>
        <taxon>Thermoactinomycetaceae</taxon>
        <taxon>Kroppenstedtia</taxon>
    </lineage>
</organism>
<accession>A0ABQ1H1T6</accession>
<evidence type="ECO:0000313" key="1">
    <source>
        <dbReference type="EMBL" id="GGA54934.1"/>
    </source>
</evidence>
<protein>
    <submittedName>
        <fullName evidence="1">Uncharacterized protein</fullName>
    </submittedName>
</protein>
<dbReference type="Pfam" id="PF11155">
    <property type="entry name" value="DUF2935"/>
    <property type="match status" value="1"/>
</dbReference>
<keyword evidence="2" id="KW-1185">Reference proteome</keyword>
<reference evidence="2" key="1">
    <citation type="journal article" date="2019" name="Int. J. Syst. Evol. Microbiol.">
        <title>The Global Catalogue of Microorganisms (GCM) 10K type strain sequencing project: providing services to taxonomists for standard genome sequencing and annotation.</title>
        <authorList>
            <consortium name="The Broad Institute Genomics Platform"/>
            <consortium name="The Broad Institute Genome Sequencing Center for Infectious Disease"/>
            <person name="Wu L."/>
            <person name="Ma J."/>
        </authorList>
    </citation>
    <scope>NUCLEOTIDE SEQUENCE [LARGE SCALE GENOMIC DNA]</scope>
    <source>
        <strain evidence="2">CGMCC 1.12404</strain>
    </source>
</reference>
<dbReference type="Proteomes" id="UP000617979">
    <property type="component" value="Unassembled WGS sequence"/>
</dbReference>
<dbReference type="EMBL" id="BMEX01000017">
    <property type="protein sequence ID" value="GGA54934.1"/>
    <property type="molecule type" value="Genomic_DNA"/>
</dbReference>
<dbReference type="InterPro" id="IPR021328">
    <property type="entry name" value="CotB-like"/>
</dbReference>
<gene>
    <name evidence="1" type="ORF">GCM10007416_30200</name>
</gene>
<dbReference type="RefSeq" id="WP_229736157.1">
    <property type="nucleotide sequence ID" value="NZ_BMEX01000017.1"/>
</dbReference>
<dbReference type="SUPFAM" id="SSF158430">
    <property type="entry name" value="Bacillus cereus metalloprotein-like"/>
    <property type="match status" value="1"/>
</dbReference>
<comment type="caution">
    <text evidence="1">The sequence shown here is derived from an EMBL/GenBank/DDBJ whole genome shotgun (WGS) entry which is preliminary data.</text>
</comment>
<sequence>MEYEKSSRFKHRFWLQVLGDLARFIRDALVPEEKEEIRRAGEYVQMFDRLLEQARSKVDGISWQALAGKADRWAREIRKFNHLITSSNRPKFPR</sequence>